<keyword evidence="2" id="KW-0521">NADP</keyword>
<protein>
    <submittedName>
        <fullName evidence="5">2-deoxy-D-gluconate 3-dehydrogenase</fullName>
    </submittedName>
</protein>
<organism evidence="5 6">
    <name type="scientific">Rasamsonia emersonii (strain ATCC 16479 / CBS 393.64 / IMI 116815)</name>
    <dbReference type="NCBI Taxonomy" id="1408163"/>
    <lineage>
        <taxon>Eukaryota</taxon>
        <taxon>Fungi</taxon>
        <taxon>Dikarya</taxon>
        <taxon>Ascomycota</taxon>
        <taxon>Pezizomycotina</taxon>
        <taxon>Eurotiomycetes</taxon>
        <taxon>Eurotiomycetidae</taxon>
        <taxon>Eurotiales</taxon>
        <taxon>Trichocomaceae</taxon>
        <taxon>Rasamsonia</taxon>
    </lineage>
</organism>
<keyword evidence="3" id="KW-0560">Oxidoreductase</keyword>
<comment type="caution">
    <text evidence="5">The sequence shown here is derived from an EMBL/GenBank/DDBJ whole genome shotgun (WGS) entry which is preliminary data.</text>
</comment>
<dbReference type="Proteomes" id="UP000053958">
    <property type="component" value="Unassembled WGS sequence"/>
</dbReference>
<evidence type="ECO:0000256" key="4">
    <source>
        <dbReference type="RuleBase" id="RU000363"/>
    </source>
</evidence>
<name>A0A0F4YDP8_RASE3</name>
<dbReference type="RefSeq" id="XP_013322896.1">
    <property type="nucleotide sequence ID" value="XM_013467442.1"/>
</dbReference>
<evidence type="ECO:0000256" key="1">
    <source>
        <dbReference type="ARBA" id="ARBA00006484"/>
    </source>
</evidence>
<dbReference type="PROSITE" id="PS00061">
    <property type="entry name" value="ADH_SHORT"/>
    <property type="match status" value="1"/>
</dbReference>
<sequence>MVSSFPSLFSLSGKTALVTGGTRGIGQAMAIALAEAGADIVLVQRDESNTATRDEIVNRIGRKAWIHVAELSDREAVKGIIPAVLKLGVKPDILLNCAGIQRRHPSEKFPDEDWDEVLQVNLTSVFTLSREFGAYLLSRDASEFPTGKRGTIINVASLLSFQGGITVPAYAASKGGIAQLTKALSNEWVAKGINVNAIAPGYIDTDMNVALINDPNRNAGIMARIPAGRWGKPEDFKGVVIFLASEASNYVSGEDQCFDESWDTATTLSLFHHFNSEMPWLAGLTESDTRSLVTVFKGSVAAIPNLSIESLKSMPLKVRIASLLYATQIEDLSEQPIRRAATWLVRRLETTQNAPANGDCPFPRAGCSLPELKRICSNPCVDQVDLHGESLQCCVLVSTVLSCP</sequence>
<keyword evidence="6" id="KW-1185">Reference proteome</keyword>
<evidence type="ECO:0000256" key="3">
    <source>
        <dbReference type="ARBA" id="ARBA00023002"/>
    </source>
</evidence>
<dbReference type="Gene3D" id="3.40.50.720">
    <property type="entry name" value="NAD(P)-binding Rossmann-like Domain"/>
    <property type="match status" value="1"/>
</dbReference>
<reference evidence="5 6" key="1">
    <citation type="submission" date="2015-04" db="EMBL/GenBank/DDBJ databases">
        <authorList>
            <person name="Heijne W.H."/>
            <person name="Fedorova N.D."/>
            <person name="Nierman W.C."/>
            <person name="Vollebregt A.W."/>
            <person name="Zhao Z."/>
            <person name="Wu L."/>
            <person name="Kumar M."/>
            <person name="Stam H."/>
            <person name="van den Berg M.A."/>
            <person name="Pel H.J."/>
        </authorList>
    </citation>
    <scope>NUCLEOTIDE SEQUENCE [LARGE SCALE GENOMIC DNA]</scope>
    <source>
        <strain evidence="5 6">CBS 393.64</strain>
    </source>
</reference>
<dbReference type="Pfam" id="PF00106">
    <property type="entry name" value="adh_short"/>
    <property type="match status" value="1"/>
</dbReference>
<dbReference type="InterPro" id="IPR002347">
    <property type="entry name" value="SDR_fam"/>
</dbReference>
<evidence type="ECO:0000313" key="5">
    <source>
        <dbReference type="EMBL" id="KKA16284.1"/>
    </source>
</evidence>
<evidence type="ECO:0000256" key="2">
    <source>
        <dbReference type="ARBA" id="ARBA00022857"/>
    </source>
</evidence>
<gene>
    <name evidence="5" type="ORF">T310_10139</name>
</gene>
<evidence type="ECO:0000313" key="6">
    <source>
        <dbReference type="Proteomes" id="UP000053958"/>
    </source>
</evidence>
<dbReference type="STRING" id="1408163.A0A0F4YDP8"/>
<dbReference type="PANTHER" id="PTHR42760:SF5">
    <property type="entry name" value="2-DEHYDRO-3-DEOXY-D-GLUCONATE 5-DEHYDROGENASE"/>
    <property type="match status" value="1"/>
</dbReference>
<dbReference type="OrthoDB" id="294295at2759"/>
<accession>A0A0F4YDP8</accession>
<dbReference type="InterPro" id="IPR036291">
    <property type="entry name" value="NAD(P)-bd_dom_sf"/>
</dbReference>
<proteinExistence type="inferred from homology"/>
<comment type="similarity">
    <text evidence="1 4">Belongs to the short-chain dehydrogenases/reductases (SDR) family.</text>
</comment>
<dbReference type="FunFam" id="3.40.50.720:FF:000398">
    <property type="entry name" value="Probable 2-deoxy-D-gluconate 3-dehydrogenase"/>
    <property type="match status" value="1"/>
</dbReference>
<dbReference type="PRINTS" id="PR00080">
    <property type="entry name" value="SDRFAMILY"/>
</dbReference>
<dbReference type="PRINTS" id="PR00081">
    <property type="entry name" value="GDHRDH"/>
</dbReference>
<dbReference type="GeneID" id="25313206"/>
<dbReference type="AlphaFoldDB" id="A0A0F4YDP8"/>
<dbReference type="GO" id="GO:0016616">
    <property type="term" value="F:oxidoreductase activity, acting on the CH-OH group of donors, NAD or NADP as acceptor"/>
    <property type="evidence" value="ECO:0007669"/>
    <property type="project" value="TreeGrafter"/>
</dbReference>
<dbReference type="SUPFAM" id="SSF51735">
    <property type="entry name" value="NAD(P)-binding Rossmann-fold domains"/>
    <property type="match status" value="1"/>
</dbReference>
<dbReference type="EMBL" id="LASV01000798">
    <property type="protein sequence ID" value="KKA16284.1"/>
    <property type="molecule type" value="Genomic_DNA"/>
</dbReference>
<dbReference type="PANTHER" id="PTHR42760">
    <property type="entry name" value="SHORT-CHAIN DEHYDROGENASES/REDUCTASES FAMILY MEMBER"/>
    <property type="match status" value="1"/>
</dbReference>
<dbReference type="InterPro" id="IPR020904">
    <property type="entry name" value="Sc_DH/Rdtase_CS"/>
</dbReference>